<evidence type="ECO:0000256" key="6">
    <source>
        <dbReference type="ARBA" id="ARBA00022908"/>
    </source>
</evidence>
<dbReference type="Gene3D" id="1.10.150.130">
    <property type="match status" value="1"/>
</dbReference>
<dbReference type="InterPro" id="IPR004107">
    <property type="entry name" value="Integrase_SAM-like_N"/>
</dbReference>
<keyword evidence="15" id="KW-1185">Reference proteome</keyword>
<gene>
    <name evidence="10 14" type="primary">xerC</name>
    <name evidence="14" type="ORF">ACFQ22_12550</name>
</gene>
<dbReference type="HAMAP" id="MF_01808">
    <property type="entry name" value="Recomb_XerC_XerD"/>
    <property type="match status" value="1"/>
</dbReference>
<evidence type="ECO:0000256" key="4">
    <source>
        <dbReference type="ARBA" id="ARBA00022618"/>
    </source>
</evidence>
<dbReference type="NCBIfam" id="TIGR02224">
    <property type="entry name" value="recomb_XerC"/>
    <property type="match status" value="1"/>
</dbReference>
<organism evidence="14 15">
    <name type="scientific">Lentilactobacillus raoultii</name>
    <dbReference type="NCBI Taxonomy" id="1987503"/>
    <lineage>
        <taxon>Bacteria</taxon>
        <taxon>Bacillati</taxon>
        <taxon>Bacillota</taxon>
        <taxon>Bacilli</taxon>
        <taxon>Lactobacillales</taxon>
        <taxon>Lactobacillaceae</taxon>
        <taxon>Lentilactobacillus</taxon>
    </lineage>
</organism>
<dbReference type="NCBIfam" id="NF040815">
    <property type="entry name" value="recomb_XerA_Arch"/>
    <property type="match status" value="1"/>
</dbReference>
<dbReference type="PANTHER" id="PTHR30349">
    <property type="entry name" value="PHAGE INTEGRASE-RELATED"/>
    <property type="match status" value="1"/>
</dbReference>
<keyword evidence="6 10" id="KW-0229">DNA integration</keyword>
<proteinExistence type="inferred from homology"/>
<dbReference type="PROSITE" id="PS51900">
    <property type="entry name" value="CB"/>
    <property type="match status" value="1"/>
</dbReference>
<feature type="active site" evidence="10">
    <location>
        <position position="276"/>
    </location>
</feature>
<dbReference type="InterPro" id="IPR011931">
    <property type="entry name" value="Recomb_XerC"/>
</dbReference>
<evidence type="ECO:0000259" key="12">
    <source>
        <dbReference type="PROSITE" id="PS51898"/>
    </source>
</evidence>
<dbReference type="InterPro" id="IPR013762">
    <property type="entry name" value="Integrase-like_cat_sf"/>
</dbReference>
<keyword evidence="5 10" id="KW-0159">Chromosome partition</keyword>
<reference evidence="15" key="1">
    <citation type="journal article" date="2019" name="Int. J. Syst. Evol. Microbiol.">
        <title>The Global Catalogue of Microorganisms (GCM) 10K type strain sequencing project: providing services to taxonomists for standard genome sequencing and annotation.</title>
        <authorList>
            <consortium name="The Broad Institute Genomics Platform"/>
            <consortium name="The Broad Institute Genome Sequencing Center for Infectious Disease"/>
            <person name="Wu L."/>
            <person name="Ma J."/>
        </authorList>
    </citation>
    <scope>NUCLEOTIDE SEQUENCE [LARGE SCALE GENOMIC DNA]</scope>
    <source>
        <strain evidence="15">CCUG 71848</strain>
    </source>
</reference>
<evidence type="ECO:0000256" key="3">
    <source>
        <dbReference type="ARBA" id="ARBA00022490"/>
    </source>
</evidence>
<evidence type="ECO:0000256" key="10">
    <source>
        <dbReference type="HAMAP-Rule" id="MF_01808"/>
    </source>
</evidence>
<dbReference type="EMBL" id="JBHTLH010000042">
    <property type="protein sequence ID" value="MFD1126182.1"/>
    <property type="molecule type" value="Genomic_DNA"/>
</dbReference>
<evidence type="ECO:0000313" key="15">
    <source>
        <dbReference type="Proteomes" id="UP001597156"/>
    </source>
</evidence>
<accession>A0ABW3PR50</accession>
<evidence type="ECO:0000256" key="5">
    <source>
        <dbReference type="ARBA" id="ARBA00022829"/>
    </source>
</evidence>
<evidence type="ECO:0000256" key="1">
    <source>
        <dbReference type="ARBA" id="ARBA00004496"/>
    </source>
</evidence>
<evidence type="ECO:0000256" key="9">
    <source>
        <dbReference type="ARBA" id="ARBA00023306"/>
    </source>
</evidence>
<keyword evidence="9 10" id="KW-0131">Cell cycle</keyword>
<keyword evidence="4 10" id="KW-0132">Cell division</keyword>
<feature type="active site" evidence="10">
    <location>
        <position position="250"/>
    </location>
</feature>
<evidence type="ECO:0000259" key="13">
    <source>
        <dbReference type="PROSITE" id="PS51900"/>
    </source>
</evidence>
<feature type="active site" evidence="10">
    <location>
        <position position="177"/>
    </location>
</feature>
<comment type="subunit">
    <text evidence="10">Forms a cyclic heterotetrameric complex composed of two molecules of XerC and two molecules of XerD.</text>
</comment>
<keyword evidence="3 10" id="KW-0963">Cytoplasm</keyword>
<dbReference type="InterPro" id="IPR044068">
    <property type="entry name" value="CB"/>
</dbReference>
<name>A0ABW3PR50_9LACO</name>
<feature type="active site" evidence="10">
    <location>
        <position position="153"/>
    </location>
</feature>
<dbReference type="Gene3D" id="1.10.443.10">
    <property type="entry name" value="Intergrase catalytic core"/>
    <property type="match status" value="1"/>
</dbReference>
<dbReference type="RefSeq" id="WP_121978575.1">
    <property type="nucleotide sequence ID" value="NZ_JBHTLH010000042.1"/>
</dbReference>
<evidence type="ECO:0000256" key="2">
    <source>
        <dbReference type="ARBA" id="ARBA00006657"/>
    </source>
</evidence>
<feature type="domain" description="Tyr recombinase" evidence="12">
    <location>
        <begin position="112"/>
        <end position="298"/>
    </location>
</feature>
<dbReference type="InterPro" id="IPR023009">
    <property type="entry name" value="Tyrosine_recombinase_XerC/XerD"/>
</dbReference>
<keyword evidence="8 10" id="KW-0233">DNA recombination</keyword>
<dbReference type="InterPro" id="IPR002104">
    <property type="entry name" value="Integrase_catalytic"/>
</dbReference>
<feature type="active site" evidence="10">
    <location>
        <position position="253"/>
    </location>
</feature>
<dbReference type="InterPro" id="IPR050090">
    <property type="entry name" value="Tyrosine_recombinase_XerCD"/>
</dbReference>
<comment type="function">
    <text evidence="10">Site-specific tyrosine recombinase, which acts by catalyzing the cutting and rejoining of the recombining DNA molecules. The XerC-XerD complex is essential to convert dimers of the bacterial chromosome into monomers to permit their segregation at cell division. It also contributes to the segregational stability of plasmids.</text>
</comment>
<dbReference type="PROSITE" id="PS51898">
    <property type="entry name" value="TYR_RECOMBINASE"/>
    <property type="match status" value="1"/>
</dbReference>
<comment type="subcellular location">
    <subcellularLocation>
        <location evidence="1 10">Cytoplasm</location>
    </subcellularLocation>
</comment>
<dbReference type="Pfam" id="PF02899">
    <property type="entry name" value="Phage_int_SAM_1"/>
    <property type="match status" value="1"/>
</dbReference>
<protein>
    <recommendedName>
        <fullName evidence="10 11">Tyrosine recombinase XerC</fullName>
    </recommendedName>
</protein>
<dbReference type="SUPFAM" id="SSF56349">
    <property type="entry name" value="DNA breaking-rejoining enzymes"/>
    <property type="match status" value="1"/>
</dbReference>
<keyword evidence="7 10" id="KW-0238">DNA-binding</keyword>
<evidence type="ECO:0000256" key="8">
    <source>
        <dbReference type="ARBA" id="ARBA00023172"/>
    </source>
</evidence>
<feature type="active site" description="O-(3'-phospho-DNA)-tyrosine intermediate" evidence="10">
    <location>
        <position position="285"/>
    </location>
</feature>
<dbReference type="CDD" id="cd00798">
    <property type="entry name" value="INT_XerDC_C"/>
    <property type="match status" value="1"/>
</dbReference>
<dbReference type="InterPro" id="IPR011010">
    <property type="entry name" value="DNA_brk_join_enz"/>
</dbReference>
<evidence type="ECO:0000256" key="7">
    <source>
        <dbReference type="ARBA" id="ARBA00023125"/>
    </source>
</evidence>
<comment type="caution">
    <text evidence="14">The sequence shown here is derived from an EMBL/GenBank/DDBJ whole genome shotgun (WGS) entry which is preliminary data.</text>
</comment>
<comment type="similarity">
    <text evidence="2 10">Belongs to the 'phage' integrase family. XerC subfamily.</text>
</comment>
<dbReference type="Pfam" id="PF00589">
    <property type="entry name" value="Phage_integrase"/>
    <property type="match status" value="1"/>
</dbReference>
<dbReference type="InterPro" id="IPR010998">
    <property type="entry name" value="Integrase_recombinase_N"/>
</dbReference>
<dbReference type="PANTHER" id="PTHR30349:SF77">
    <property type="entry name" value="TYROSINE RECOMBINASE XERC"/>
    <property type="match status" value="1"/>
</dbReference>
<sequence>MNDQQLIDWFLRYLRSDRHYSEETLQAYQNNLAEFEDFLIRTSSSSSQENLVKIDSFDVESYLTALYDKKYAKASISQKVSTLRSLYYFLTKNDVITKNPFEYVHLKNTSRRLPRFFYPNEMRALFAAAKKGDHQLALRNSAILEVLYSTGMRVSEVVNAQLKDMDLDNQLFLVTGKGRKQRYVPFDDSAKQAIEQYLKESRTLIMRKYHQKHGRLFVNHYGKPLTSRGIEYILDGIINQSSLTTNIHPHMLRHTFATEMLNNGADMRSVQELLGHSSLSTTQIYTHVTKSHLMNDYQKYFPRNNQSLKPKK</sequence>
<evidence type="ECO:0000256" key="11">
    <source>
        <dbReference type="NCBIfam" id="TIGR02224"/>
    </source>
</evidence>
<feature type="domain" description="Core-binding (CB)" evidence="13">
    <location>
        <begin position="1"/>
        <end position="91"/>
    </location>
</feature>
<dbReference type="Proteomes" id="UP001597156">
    <property type="component" value="Unassembled WGS sequence"/>
</dbReference>
<evidence type="ECO:0000313" key="14">
    <source>
        <dbReference type="EMBL" id="MFD1126182.1"/>
    </source>
</evidence>